<dbReference type="Proteomes" id="UP000265515">
    <property type="component" value="Unassembled WGS sequence"/>
</dbReference>
<evidence type="ECO:0000256" key="4">
    <source>
        <dbReference type="SAM" id="SignalP"/>
    </source>
</evidence>
<keyword evidence="4" id="KW-0732">Signal</keyword>
<dbReference type="GO" id="GO:0060294">
    <property type="term" value="P:cilium movement involved in cell motility"/>
    <property type="evidence" value="ECO:0007669"/>
    <property type="project" value="TreeGrafter"/>
</dbReference>
<dbReference type="Gramene" id="GBG81979">
    <property type="protein sequence ID" value="GBG81979"/>
    <property type="gene ID" value="CBR_g34158"/>
</dbReference>
<dbReference type="Gene3D" id="2.130.10.10">
    <property type="entry name" value="YVTN repeat-like/Quinoprotein amine dehydrogenase"/>
    <property type="match status" value="1"/>
</dbReference>
<evidence type="ECO:0000313" key="6">
    <source>
        <dbReference type="Proteomes" id="UP000265515"/>
    </source>
</evidence>
<dbReference type="OrthoDB" id="1905383at2759"/>
<evidence type="ECO:0000256" key="3">
    <source>
        <dbReference type="ARBA" id="ARBA00022737"/>
    </source>
</evidence>
<keyword evidence="6" id="KW-1185">Reference proteome</keyword>
<dbReference type="InterPro" id="IPR015943">
    <property type="entry name" value="WD40/YVTN_repeat-like_dom_sf"/>
</dbReference>
<sequence length="109" mass="12498">MRWKLGVDPFFLSFSLLLQFVLESPSDVMSLKFHPSKTEYIIGGCYNGQVILWDTGSVQEYIFRKEGEDDEKELSATTIIRHTLISAVDISHNMIVSDIVWLPEKYEGP</sequence>
<proteinExistence type="predicted"/>
<dbReference type="STRING" id="69332.A0A388LI41"/>
<dbReference type="GO" id="GO:0045503">
    <property type="term" value="F:dynein light chain binding"/>
    <property type="evidence" value="ECO:0007669"/>
    <property type="project" value="TreeGrafter"/>
</dbReference>
<accession>A0A388LI41</accession>
<dbReference type="PANTHER" id="PTHR12442:SF5">
    <property type="entry name" value="DYNEIN AXONEMAL INTERMEDIATE CHAIN 3"/>
    <property type="match status" value="1"/>
</dbReference>
<dbReference type="AlphaFoldDB" id="A0A388LI41"/>
<gene>
    <name evidence="5" type="ORF">CBR_g34158</name>
</gene>
<evidence type="ECO:0000256" key="2">
    <source>
        <dbReference type="ARBA" id="ARBA00022574"/>
    </source>
</evidence>
<feature type="chain" id="PRO_5017472636" evidence="4">
    <location>
        <begin position="31"/>
        <end position="109"/>
    </location>
</feature>
<dbReference type="InterPro" id="IPR036322">
    <property type="entry name" value="WD40_repeat_dom_sf"/>
</dbReference>
<protein>
    <submittedName>
        <fullName evidence="5">Uncharacterized protein</fullName>
    </submittedName>
</protein>
<dbReference type="PANTHER" id="PTHR12442">
    <property type="entry name" value="DYNEIN INTERMEDIATE CHAIN"/>
    <property type="match status" value="1"/>
</dbReference>
<dbReference type="GO" id="GO:0045504">
    <property type="term" value="F:dynein heavy chain binding"/>
    <property type="evidence" value="ECO:0007669"/>
    <property type="project" value="TreeGrafter"/>
</dbReference>
<evidence type="ECO:0000313" key="5">
    <source>
        <dbReference type="EMBL" id="GBG81979.1"/>
    </source>
</evidence>
<keyword evidence="1" id="KW-0963">Cytoplasm</keyword>
<dbReference type="EMBL" id="BFEA01000392">
    <property type="protein sequence ID" value="GBG81979.1"/>
    <property type="molecule type" value="Genomic_DNA"/>
</dbReference>
<dbReference type="InterPro" id="IPR050687">
    <property type="entry name" value="Dynein_IC"/>
</dbReference>
<evidence type="ECO:0000256" key="1">
    <source>
        <dbReference type="ARBA" id="ARBA00022490"/>
    </source>
</evidence>
<comment type="caution">
    <text evidence="5">The sequence shown here is derived from an EMBL/GenBank/DDBJ whole genome shotgun (WGS) entry which is preliminary data.</text>
</comment>
<keyword evidence="2" id="KW-0853">WD repeat</keyword>
<dbReference type="GO" id="GO:0036156">
    <property type="term" value="C:inner dynein arm"/>
    <property type="evidence" value="ECO:0007669"/>
    <property type="project" value="TreeGrafter"/>
</dbReference>
<dbReference type="SUPFAM" id="SSF50978">
    <property type="entry name" value="WD40 repeat-like"/>
    <property type="match status" value="1"/>
</dbReference>
<reference evidence="5 6" key="1">
    <citation type="journal article" date="2018" name="Cell">
        <title>The Chara Genome: Secondary Complexity and Implications for Plant Terrestrialization.</title>
        <authorList>
            <person name="Nishiyama T."/>
            <person name="Sakayama H."/>
            <person name="Vries J.D."/>
            <person name="Buschmann H."/>
            <person name="Saint-Marcoux D."/>
            <person name="Ullrich K.K."/>
            <person name="Haas F.B."/>
            <person name="Vanderstraeten L."/>
            <person name="Becker D."/>
            <person name="Lang D."/>
            <person name="Vosolsobe S."/>
            <person name="Rombauts S."/>
            <person name="Wilhelmsson P.K.I."/>
            <person name="Janitza P."/>
            <person name="Kern R."/>
            <person name="Heyl A."/>
            <person name="Rumpler F."/>
            <person name="Villalobos L.I.A.C."/>
            <person name="Clay J.M."/>
            <person name="Skokan R."/>
            <person name="Toyoda A."/>
            <person name="Suzuki Y."/>
            <person name="Kagoshima H."/>
            <person name="Schijlen E."/>
            <person name="Tajeshwar N."/>
            <person name="Catarino B."/>
            <person name="Hetherington A.J."/>
            <person name="Saltykova A."/>
            <person name="Bonnot C."/>
            <person name="Breuninger H."/>
            <person name="Symeonidi A."/>
            <person name="Radhakrishnan G.V."/>
            <person name="Van Nieuwerburgh F."/>
            <person name="Deforce D."/>
            <person name="Chang C."/>
            <person name="Karol K.G."/>
            <person name="Hedrich R."/>
            <person name="Ulvskov P."/>
            <person name="Glockner G."/>
            <person name="Delwiche C.F."/>
            <person name="Petrasek J."/>
            <person name="Van de Peer Y."/>
            <person name="Friml J."/>
            <person name="Beilby M."/>
            <person name="Dolan L."/>
            <person name="Kohara Y."/>
            <person name="Sugano S."/>
            <person name="Fujiyama A."/>
            <person name="Delaux P.-M."/>
            <person name="Quint M."/>
            <person name="TheiBen G."/>
            <person name="Hagemann M."/>
            <person name="Harholt J."/>
            <person name="Dunand C."/>
            <person name="Zachgo S."/>
            <person name="Langdale J."/>
            <person name="Maumus F."/>
            <person name="Straeten D.V.D."/>
            <person name="Gould S.B."/>
            <person name="Rensing S.A."/>
        </authorList>
    </citation>
    <scope>NUCLEOTIDE SEQUENCE [LARGE SCALE GENOMIC DNA]</scope>
    <source>
        <strain evidence="5 6">S276</strain>
    </source>
</reference>
<name>A0A388LI41_CHABU</name>
<keyword evidence="3" id="KW-0677">Repeat</keyword>
<feature type="signal peptide" evidence="4">
    <location>
        <begin position="1"/>
        <end position="30"/>
    </location>
</feature>
<organism evidence="5 6">
    <name type="scientific">Chara braunii</name>
    <name type="common">Braun's stonewort</name>
    <dbReference type="NCBI Taxonomy" id="69332"/>
    <lineage>
        <taxon>Eukaryota</taxon>
        <taxon>Viridiplantae</taxon>
        <taxon>Streptophyta</taxon>
        <taxon>Charophyceae</taxon>
        <taxon>Charales</taxon>
        <taxon>Characeae</taxon>
        <taxon>Chara</taxon>
    </lineage>
</organism>
<dbReference type="GO" id="GO:0036159">
    <property type="term" value="P:inner dynein arm assembly"/>
    <property type="evidence" value="ECO:0007669"/>
    <property type="project" value="TreeGrafter"/>
</dbReference>